<evidence type="ECO:0000313" key="3">
    <source>
        <dbReference type="Proteomes" id="UP000636960"/>
    </source>
</evidence>
<comment type="caution">
    <text evidence="2">The sequence shown here is derived from an EMBL/GenBank/DDBJ whole genome shotgun (WGS) entry which is preliminary data.</text>
</comment>
<dbReference type="Pfam" id="PF03372">
    <property type="entry name" value="Exo_endo_phos"/>
    <property type="match status" value="1"/>
</dbReference>
<proteinExistence type="predicted"/>
<dbReference type="EMBL" id="BOMV01000098">
    <property type="protein sequence ID" value="GIF01106.1"/>
    <property type="molecule type" value="Genomic_DNA"/>
</dbReference>
<protein>
    <recommendedName>
        <fullName evidence="1">Endonuclease/exonuclease/phosphatase domain-containing protein</fullName>
    </recommendedName>
</protein>
<dbReference type="InterPro" id="IPR005135">
    <property type="entry name" value="Endo/exonuclease/phosphatase"/>
</dbReference>
<sequence>MTAPDLPPDPTGVPASRCELTLSLFNYQGGGLQPDGSHRLGNLIAAFAEPPVPDVIALCEAKFWHRRGRRPFCTAINQLSAALGRPYVGELFTGPLGTAIIYDPTVLRLSAGEEPEFDDKRNLARFSLRQHPDTALHVYVEHWSHHNSDQRLARARLLAQYGTSTTPTLIAGDLNSTSSGPHLPVPFWGHQPPGRLDYQYRPQPDGTWTPDTRAVDRLIGTWHDPEPAEPAVPGRRNGAGFHHLAEHDPQAARPFPPTGDNGLHIDYLLANTALLQTAQVVPGSYRVHLPDGFPPPRYSDHRRISCTLALTTDSSADQASPPA</sequence>
<gene>
    <name evidence="2" type="ORF">Ari01nite_85700</name>
</gene>
<accession>A0A919N1C6</accession>
<feature type="domain" description="Endonuclease/exonuclease/phosphatase" evidence="1">
    <location>
        <begin position="36"/>
        <end position="301"/>
    </location>
</feature>
<evidence type="ECO:0000259" key="1">
    <source>
        <dbReference type="Pfam" id="PF03372"/>
    </source>
</evidence>
<dbReference type="AlphaFoldDB" id="A0A919N1C6"/>
<keyword evidence="3" id="KW-1185">Reference proteome</keyword>
<reference evidence="2" key="1">
    <citation type="submission" date="2021-01" db="EMBL/GenBank/DDBJ databases">
        <title>Whole genome shotgun sequence of Actinoplanes rishiriensis NBRC 108556.</title>
        <authorList>
            <person name="Komaki H."/>
            <person name="Tamura T."/>
        </authorList>
    </citation>
    <scope>NUCLEOTIDE SEQUENCE</scope>
    <source>
        <strain evidence="2">NBRC 108556</strain>
    </source>
</reference>
<dbReference type="GO" id="GO:0003824">
    <property type="term" value="F:catalytic activity"/>
    <property type="evidence" value="ECO:0007669"/>
    <property type="project" value="InterPro"/>
</dbReference>
<dbReference type="SUPFAM" id="SSF56219">
    <property type="entry name" value="DNase I-like"/>
    <property type="match status" value="1"/>
</dbReference>
<dbReference type="InterPro" id="IPR036691">
    <property type="entry name" value="Endo/exonu/phosph_ase_sf"/>
</dbReference>
<dbReference type="Gene3D" id="3.60.10.10">
    <property type="entry name" value="Endonuclease/exonuclease/phosphatase"/>
    <property type="match status" value="1"/>
</dbReference>
<dbReference type="Proteomes" id="UP000636960">
    <property type="component" value="Unassembled WGS sequence"/>
</dbReference>
<name>A0A919N1C6_9ACTN</name>
<dbReference type="RefSeq" id="WP_203789582.1">
    <property type="nucleotide sequence ID" value="NZ_BOMV01000098.1"/>
</dbReference>
<organism evidence="2 3">
    <name type="scientific">Paractinoplanes rishiriensis</name>
    <dbReference type="NCBI Taxonomy" id="1050105"/>
    <lineage>
        <taxon>Bacteria</taxon>
        <taxon>Bacillati</taxon>
        <taxon>Actinomycetota</taxon>
        <taxon>Actinomycetes</taxon>
        <taxon>Micromonosporales</taxon>
        <taxon>Micromonosporaceae</taxon>
        <taxon>Paractinoplanes</taxon>
    </lineage>
</organism>
<evidence type="ECO:0000313" key="2">
    <source>
        <dbReference type="EMBL" id="GIF01106.1"/>
    </source>
</evidence>